<dbReference type="Gene3D" id="3.40.1580.10">
    <property type="entry name" value="SMI1/KNR4-like"/>
    <property type="match status" value="1"/>
</dbReference>
<name>A0A7K1FH56_9ACTN</name>
<dbReference type="InterPro" id="IPR018958">
    <property type="entry name" value="Knr4/Smi1-like_dom"/>
</dbReference>
<reference evidence="2 3" key="1">
    <citation type="submission" date="2019-11" db="EMBL/GenBank/DDBJ databases">
        <authorList>
            <person name="Jiang L.-Q."/>
        </authorList>
    </citation>
    <scope>NUCLEOTIDE SEQUENCE [LARGE SCALE GENOMIC DNA]</scope>
    <source>
        <strain evidence="2 3">YIM 132087</strain>
    </source>
</reference>
<dbReference type="SUPFAM" id="SSF160631">
    <property type="entry name" value="SMI1/KNR4-like"/>
    <property type="match status" value="1"/>
</dbReference>
<comment type="caution">
    <text evidence="2">The sequence shown here is derived from an EMBL/GenBank/DDBJ whole genome shotgun (WGS) entry which is preliminary data.</text>
</comment>
<feature type="domain" description="Knr4/Smi1-like" evidence="1">
    <location>
        <begin position="36"/>
        <end position="129"/>
    </location>
</feature>
<dbReference type="InterPro" id="IPR037883">
    <property type="entry name" value="Knr4/Smi1-like_sf"/>
</dbReference>
<evidence type="ECO:0000259" key="1">
    <source>
        <dbReference type="SMART" id="SM00860"/>
    </source>
</evidence>
<proteinExistence type="predicted"/>
<organism evidence="2 3">
    <name type="scientific">Nakamurella alba</name>
    <dbReference type="NCBI Taxonomy" id="2665158"/>
    <lineage>
        <taxon>Bacteria</taxon>
        <taxon>Bacillati</taxon>
        <taxon>Actinomycetota</taxon>
        <taxon>Actinomycetes</taxon>
        <taxon>Nakamurellales</taxon>
        <taxon>Nakamurellaceae</taxon>
        <taxon>Nakamurella</taxon>
    </lineage>
</organism>
<dbReference type="SMART" id="SM00860">
    <property type="entry name" value="SMI1_KNR4"/>
    <property type="match status" value="1"/>
</dbReference>
<dbReference type="AlphaFoldDB" id="A0A7K1FH56"/>
<dbReference type="Pfam" id="PF09346">
    <property type="entry name" value="SMI1_KNR4"/>
    <property type="match status" value="1"/>
</dbReference>
<evidence type="ECO:0000313" key="2">
    <source>
        <dbReference type="EMBL" id="MTD13455.1"/>
    </source>
</evidence>
<accession>A0A7K1FH56</accession>
<dbReference type="EMBL" id="WLYK01000001">
    <property type="protein sequence ID" value="MTD13455.1"/>
    <property type="molecule type" value="Genomic_DNA"/>
</dbReference>
<protein>
    <recommendedName>
        <fullName evidence="1">Knr4/Smi1-like domain-containing protein</fullName>
    </recommendedName>
</protein>
<evidence type="ECO:0000313" key="3">
    <source>
        <dbReference type="Proteomes" id="UP000460221"/>
    </source>
</evidence>
<keyword evidence="3" id="KW-1185">Reference proteome</keyword>
<gene>
    <name evidence="2" type="ORF">GIS00_05785</name>
</gene>
<sequence length="153" mass="17274">MLQTRGRRRVVGGGVSKHRSLVDTLRQHPDIGLTTGADSDLMAAAESELECRLPDELRQLYLASNGVFEKRGEWFVVWPLASVVERNTFDWDLYPDDEERADLVGFGDDGTGAPFCVRRSGIITEYLHVEPDRRIRGHPPRRVTQRVLVAVGF</sequence>
<dbReference type="Proteomes" id="UP000460221">
    <property type="component" value="Unassembled WGS sequence"/>
</dbReference>